<dbReference type="EMBL" id="KV417538">
    <property type="protein sequence ID" value="KZP22650.1"/>
    <property type="molecule type" value="Genomic_DNA"/>
</dbReference>
<evidence type="ECO:0000256" key="1">
    <source>
        <dbReference type="SAM" id="MobiDB-lite"/>
    </source>
</evidence>
<evidence type="ECO:0000313" key="3">
    <source>
        <dbReference type="Proteomes" id="UP000076532"/>
    </source>
</evidence>
<gene>
    <name evidence="2" type="ORF">FIBSPDRAFT_859417</name>
</gene>
<sequence length="111" mass="11906">MSYYDTSNIRGGEVNNVGGDQVTARDIYYNVSCIWNFSCSIPAVFTSTQPANGSPSTATRDRGSEERLEDSESIVVTGSLVSGHPVTSGCILLTCRSGTEDVVESLLRAMF</sequence>
<name>A0A166L788_9AGAM</name>
<feature type="compositionally biased region" description="Polar residues" evidence="1">
    <location>
        <begin position="46"/>
        <end position="58"/>
    </location>
</feature>
<dbReference type="Proteomes" id="UP000076532">
    <property type="component" value="Unassembled WGS sequence"/>
</dbReference>
<proteinExistence type="predicted"/>
<dbReference type="AlphaFoldDB" id="A0A166L788"/>
<reference evidence="2 3" key="1">
    <citation type="journal article" date="2016" name="Mol. Biol. Evol.">
        <title>Comparative Genomics of Early-Diverging Mushroom-Forming Fungi Provides Insights into the Origins of Lignocellulose Decay Capabilities.</title>
        <authorList>
            <person name="Nagy L.G."/>
            <person name="Riley R."/>
            <person name="Tritt A."/>
            <person name="Adam C."/>
            <person name="Daum C."/>
            <person name="Floudas D."/>
            <person name="Sun H."/>
            <person name="Yadav J.S."/>
            <person name="Pangilinan J."/>
            <person name="Larsson K.H."/>
            <person name="Matsuura K."/>
            <person name="Barry K."/>
            <person name="Labutti K."/>
            <person name="Kuo R."/>
            <person name="Ohm R.A."/>
            <person name="Bhattacharya S.S."/>
            <person name="Shirouzu T."/>
            <person name="Yoshinaga Y."/>
            <person name="Martin F.M."/>
            <person name="Grigoriev I.V."/>
            <person name="Hibbett D.S."/>
        </authorList>
    </citation>
    <scope>NUCLEOTIDE SEQUENCE [LARGE SCALE GENOMIC DNA]</scope>
    <source>
        <strain evidence="2 3">CBS 109695</strain>
    </source>
</reference>
<organism evidence="2 3">
    <name type="scientific">Athelia psychrophila</name>
    <dbReference type="NCBI Taxonomy" id="1759441"/>
    <lineage>
        <taxon>Eukaryota</taxon>
        <taxon>Fungi</taxon>
        <taxon>Dikarya</taxon>
        <taxon>Basidiomycota</taxon>
        <taxon>Agaricomycotina</taxon>
        <taxon>Agaricomycetes</taxon>
        <taxon>Agaricomycetidae</taxon>
        <taxon>Atheliales</taxon>
        <taxon>Atheliaceae</taxon>
        <taxon>Athelia</taxon>
    </lineage>
</organism>
<evidence type="ECO:0000313" key="2">
    <source>
        <dbReference type="EMBL" id="KZP22650.1"/>
    </source>
</evidence>
<protein>
    <submittedName>
        <fullName evidence="2">Uncharacterized protein</fullName>
    </submittedName>
</protein>
<accession>A0A166L788</accession>
<keyword evidence="3" id="KW-1185">Reference proteome</keyword>
<feature type="region of interest" description="Disordered" evidence="1">
    <location>
        <begin position="46"/>
        <end position="72"/>
    </location>
</feature>